<reference evidence="2" key="1">
    <citation type="submission" date="2018-02" db="EMBL/GenBank/DDBJ databases">
        <authorList>
            <person name="Cohen D.B."/>
            <person name="Kent A.D."/>
        </authorList>
    </citation>
    <scope>NUCLEOTIDE SEQUENCE</scope>
</reference>
<comment type="similarity">
    <text evidence="1">Belongs to the flavin monoamine oxidase family.</text>
</comment>
<sequence>MDGHQVPQQMVIEVGETFKRILKETGKVRDEHTDDMSVLQAISIVLGRLPELRQEGLAHEVLQWYICRMEAWFAADADMISLESWDQASAISDLSQLIDLWLPLYIG</sequence>
<gene>
    <name evidence="3" type="ORF">FSB_LOCUS17659</name>
    <name evidence="2" type="ORF">FSB_LOCUS8180</name>
</gene>
<protein>
    <submittedName>
        <fullName evidence="2">Uncharacterized protein</fullName>
    </submittedName>
</protein>
<accession>A0A2N9EZM3</accession>
<proteinExistence type="inferred from homology"/>
<dbReference type="InterPro" id="IPR050281">
    <property type="entry name" value="Flavin_monoamine_oxidase"/>
</dbReference>
<evidence type="ECO:0000313" key="3">
    <source>
        <dbReference type="EMBL" id="SPC89777.1"/>
    </source>
</evidence>
<dbReference type="PANTHER" id="PTHR10742">
    <property type="entry name" value="FLAVIN MONOAMINE OXIDASE"/>
    <property type="match status" value="1"/>
</dbReference>
<dbReference type="PANTHER" id="PTHR10742:SF228">
    <property type="entry name" value="POLYAMINE OXIDASE 4-RELATED"/>
    <property type="match status" value="1"/>
</dbReference>
<organism evidence="2">
    <name type="scientific">Fagus sylvatica</name>
    <name type="common">Beechnut</name>
    <dbReference type="NCBI Taxonomy" id="28930"/>
    <lineage>
        <taxon>Eukaryota</taxon>
        <taxon>Viridiplantae</taxon>
        <taxon>Streptophyta</taxon>
        <taxon>Embryophyta</taxon>
        <taxon>Tracheophyta</taxon>
        <taxon>Spermatophyta</taxon>
        <taxon>Magnoliopsida</taxon>
        <taxon>eudicotyledons</taxon>
        <taxon>Gunneridae</taxon>
        <taxon>Pentapetalae</taxon>
        <taxon>rosids</taxon>
        <taxon>fabids</taxon>
        <taxon>Fagales</taxon>
        <taxon>Fagaceae</taxon>
        <taxon>Fagus</taxon>
    </lineage>
</organism>
<name>A0A2N9EZM3_FAGSY</name>
<evidence type="ECO:0000313" key="2">
    <source>
        <dbReference type="EMBL" id="SPC80298.1"/>
    </source>
</evidence>
<dbReference type="AlphaFoldDB" id="A0A2N9EZM3"/>
<dbReference type="GO" id="GO:0046592">
    <property type="term" value="F:polyamine oxidase activity"/>
    <property type="evidence" value="ECO:0007669"/>
    <property type="project" value="TreeGrafter"/>
</dbReference>
<dbReference type="GO" id="GO:0005777">
    <property type="term" value="C:peroxisome"/>
    <property type="evidence" value="ECO:0007669"/>
    <property type="project" value="TreeGrafter"/>
</dbReference>
<dbReference type="GO" id="GO:0006598">
    <property type="term" value="P:polyamine catabolic process"/>
    <property type="evidence" value="ECO:0007669"/>
    <property type="project" value="TreeGrafter"/>
</dbReference>
<evidence type="ECO:0000256" key="1">
    <source>
        <dbReference type="ARBA" id="ARBA00005995"/>
    </source>
</evidence>
<dbReference type="EMBL" id="OIVN01001095">
    <property type="protein sequence ID" value="SPC89777.1"/>
    <property type="molecule type" value="Genomic_DNA"/>
</dbReference>
<dbReference type="EMBL" id="OIVN01000443">
    <property type="protein sequence ID" value="SPC80298.1"/>
    <property type="molecule type" value="Genomic_DNA"/>
</dbReference>